<dbReference type="PANTHER" id="PTHR35394">
    <property type="entry name" value="DUF3176 DOMAIN-CONTAINING PROTEIN"/>
    <property type="match status" value="1"/>
</dbReference>
<keyword evidence="2" id="KW-1133">Transmembrane helix</keyword>
<feature type="transmembrane region" description="Helical" evidence="2">
    <location>
        <begin position="238"/>
        <end position="257"/>
    </location>
</feature>
<evidence type="ECO:0000256" key="2">
    <source>
        <dbReference type="SAM" id="Phobius"/>
    </source>
</evidence>
<dbReference type="PANTHER" id="PTHR35394:SF5">
    <property type="entry name" value="DUF3176 DOMAIN-CONTAINING PROTEIN"/>
    <property type="match status" value="1"/>
</dbReference>
<keyword evidence="4" id="KW-1185">Reference proteome</keyword>
<feature type="region of interest" description="Disordered" evidence="1">
    <location>
        <begin position="1"/>
        <end position="21"/>
    </location>
</feature>
<sequence length="723" mass="80545">MSKMLVSPAPPPYNSVLPRTPSPGRLVVPSLNLHTAGLWSEPVHPNRPARAFRADNSGRHLRFRHNAFSPISPPISEQCAHHIWHSQVGLGIPDAPFKPDVSPTTPGTAVKGNEAEKEKVQVETSGEMFGASNLAQKIEQKLWRYSASGNVVKRWLMELVSWIISAICMAAIIIVLCFYQNQPLPRWPLGLTLNAYISVLAKIASAALLLPVSEALGQLKWNWFQIKKNNTKGSKKMWDFESLAALGAAITLFALAMDPFFQQVVGLPEQWRVQPTKGFISRATTYKTYTAGKYLNTGQVVLELDQSMTATAYHYFYDNGTGPITASNGAGSRPTVPLSCPNSNYITDRLESRCLESVLDWIEAPNPTLDSTGWMYPNGTACGWYLKSNNPMLMTGYTTDLFTNHTGEVILSRSQPLYDLFTRAPLPGYQAKLNDIRNPITHFIVVSGQDVEEIRQNSTPIAHECIISWCVETIQSTISAGAYFENVTGRAFNHTMGPDPWTITQEYEDGEFIGTNFYWVSGLTHSNILTIFDDIFPSTYTIANTTDLPHAALRFQQYQTRGARSRNETYNAFLYNNVTAHLDNLAIDLTNIVRSEKASIEMVEGPAYDLVSVVDVRWQWLSLPLGLLGFTFIFLVATIVRSSMEQDVGVWKTSAIATLLYGLPDNVREKVTSVTDKGTPRANAKHTKVKWLPGTGWRLSVATAFSPNSVRSRRTPPQQTEWR</sequence>
<keyword evidence="2" id="KW-0812">Transmembrane</keyword>
<dbReference type="AlphaFoldDB" id="A0A6A6T7N7"/>
<evidence type="ECO:0000256" key="1">
    <source>
        <dbReference type="SAM" id="MobiDB-lite"/>
    </source>
</evidence>
<name>A0A6A6T7N7_9PLEO</name>
<reference evidence="3" key="1">
    <citation type="journal article" date="2020" name="Stud. Mycol.">
        <title>101 Dothideomycetes genomes: a test case for predicting lifestyles and emergence of pathogens.</title>
        <authorList>
            <person name="Haridas S."/>
            <person name="Albert R."/>
            <person name="Binder M."/>
            <person name="Bloem J."/>
            <person name="Labutti K."/>
            <person name="Salamov A."/>
            <person name="Andreopoulos B."/>
            <person name="Baker S."/>
            <person name="Barry K."/>
            <person name="Bills G."/>
            <person name="Bluhm B."/>
            <person name="Cannon C."/>
            <person name="Castanera R."/>
            <person name="Culley D."/>
            <person name="Daum C."/>
            <person name="Ezra D."/>
            <person name="Gonzalez J."/>
            <person name="Henrissat B."/>
            <person name="Kuo A."/>
            <person name="Liang C."/>
            <person name="Lipzen A."/>
            <person name="Lutzoni F."/>
            <person name="Magnuson J."/>
            <person name="Mondo S."/>
            <person name="Nolan M."/>
            <person name="Ohm R."/>
            <person name="Pangilinan J."/>
            <person name="Park H.-J."/>
            <person name="Ramirez L."/>
            <person name="Alfaro M."/>
            <person name="Sun H."/>
            <person name="Tritt A."/>
            <person name="Yoshinaga Y."/>
            <person name="Zwiers L.-H."/>
            <person name="Turgeon B."/>
            <person name="Goodwin S."/>
            <person name="Spatafora J."/>
            <person name="Crous P."/>
            <person name="Grigoriev I."/>
        </authorList>
    </citation>
    <scope>NUCLEOTIDE SEQUENCE</scope>
    <source>
        <strain evidence="3">CBS 122681</strain>
    </source>
</reference>
<dbReference type="InterPro" id="IPR021514">
    <property type="entry name" value="DUF3176"/>
</dbReference>
<proteinExistence type="predicted"/>
<gene>
    <name evidence="3" type="ORF">K491DRAFT_679320</name>
</gene>
<feature type="transmembrane region" description="Helical" evidence="2">
    <location>
        <begin position="618"/>
        <end position="640"/>
    </location>
</feature>
<dbReference type="EMBL" id="MU004357">
    <property type="protein sequence ID" value="KAF2654868.1"/>
    <property type="molecule type" value="Genomic_DNA"/>
</dbReference>
<accession>A0A6A6T7N7</accession>
<evidence type="ECO:0000313" key="4">
    <source>
        <dbReference type="Proteomes" id="UP000799324"/>
    </source>
</evidence>
<keyword evidence="2" id="KW-0472">Membrane</keyword>
<protein>
    <recommendedName>
        <fullName evidence="5">DUF3176 domain containing protein</fullName>
    </recommendedName>
</protein>
<dbReference type="Proteomes" id="UP000799324">
    <property type="component" value="Unassembled WGS sequence"/>
</dbReference>
<evidence type="ECO:0000313" key="3">
    <source>
        <dbReference type="EMBL" id="KAF2654868.1"/>
    </source>
</evidence>
<dbReference type="Pfam" id="PF11374">
    <property type="entry name" value="DUF3176"/>
    <property type="match status" value="1"/>
</dbReference>
<evidence type="ECO:0008006" key="5">
    <source>
        <dbReference type="Google" id="ProtNLM"/>
    </source>
</evidence>
<feature type="transmembrane region" description="Helical" evidence="2">
    <location>
        <begin position="193"/>
        <end position="217"/>
    </location>
</feature>
<dbReference type="OrthoDB" id="5242705at2759"/>
<feature type="transmembrane region" description="Helical" evidence="2">
    <location>
        <begin position="159"/>
        <end position="181"/>
    </location>
</feature>
<organism evidence="3 4">
    <name type="scientific">Lophiostoma macrostomum CBS 122681</name>
    <dbReference type="NCBI Taxonomy" id="1314788"/>
    <lineage>
        <taxon>Eukaryota</taxon>
        <taxon>Fungi</taxon>
        <taxon>Dikarya</taxon>
        <taxon>Ascomycota</taxon>
        <taxon>Pezizomycotina</taxon>
        <taxon>Dothideomycetes</taxon>
        <taxon>Pleosporomycetidae</taxon>
        <taxon>Pleosporales</taxon>
        <taxon>Lophiostomataceae</taxon>
        <taxon>Lophiostoma</taxon>
    </lineage>
</organism>